<dbReference type="GO" id="GO:0005886">
    <property type="term" value="C:plasma membrane"/>
    <property type="evidence" value="ECO:0007669"/>
    <property type="project" value="InterPro"/>
</dbReference>
<protein>
    <recommendedName>
        <fullName evidence="6">SH3 domain-containing protein</fullName>
    </recommendedName>
</protein>
<evidence type="ECO:0000313" key="8">
    <source>
        <dbReference type="Proteomes" id="UP000261520"/>
    </source>
</evidence>
<evidence type="ECO:0000256" key="3">
    <source>
        <dbReference type="PROSITE-ProRule" id="PRU00192"/>
    </source>
</evidence>
<dbReference type="Proteomes" id="UP000261520">
    <property type="component" value="Unplaced"/>
</dbReference>
<sequence>MARFQANGSSSEDVPSTGPGRIKQPVHATLSGQPLHMKKPLSDSGATIPPKSSFLKNTPSKSDIVVQEVNKTKALASIFTNPQEDTSPPFTKHKLPSKSSFIQMPEPIAPPTKPSMIVSRTEPKPAFPKPAVISTKPNWIKEDSTSSPPPPAPKIPAVPLKPNSNFVKLQQQREANVQHTKAEVITDPVIKPTLPIIPVAKPTSNMRTAQTLFNKEPAEQETCMKPSAVNKLPLSNSIPPPKPLTSKKPSLKKPSPHINNSDPSGPKKNPLPNSLALGPAPAKPNRPPHVKLDVFEGGLKTPADGKICTKHYYRGCQSYLKYCTQESKEEATEQKQEKKKVKDIKEERKRLEAERKEQKEREKKEQEAKKKFKLVGPVEVLQKGKARADFKGNKTDLSLKQGDSLDIIRIHGNPEGKWLGRSLDGSIGYVKITSVEIDFNSLKQQGAGQAHEPELYDDIDVYEGEITVLDQVTIIPNLTNKKWSSKELPLKAGEKLDVIVKAIDNKLICRNEDGKCESCARNDGDIYDDIGDGMLLNYLKYMSSSTNISLYKDCM</sequence>
<feature type="coiled-coil region" evidence="4">
    <location>
        <begin position="328"/>
        <end position="371"/>
    </location>
</feature>
<dbReference type="FunFam" id="2.30.30.40:FF:000307">
    <property type="entry name" value="Predicted protein"/>
    <property type="match status" value="1"/>
</dbReference>
<feature type="compositionally biased region" description="Polar residues" evidence="5">
    <location>
        <begin position="1"/>
        <end position="14"/>
    </location>
</feature>
<dbReference type="Pfam" id="PF14603">
    <property type="entry name" value="hSH3"/>
    <property type="match status" value="1"/>
</dbReference>
<dbReference type="InterPro" id="IPR043443">
    <property type="entry name" value="FYB1/2-like"/>
</dbReference>
<keyword evidence="2" id="KW-0597">Phosphoprotein</keyword>
<feature type="region of interest" description="Disordered" evidence="5">
    <location>
        <begin position="228"/>
        <end position="293"/>
    </location>
</feature>
<dbReference type="InterPro" id="IPR029294">
    <property type="entry name" value="hSH3"/>
</dbReference>
<dbReference type="CDD" id="cd00174">
    <property type="entry name" value="SH3"/>
    <property type="match status" value="1"/>
</dbReference>
<organism evidence="7 8">
    <name type="scientific">Periophthalmus magnuspinnatus</name>
    <dbReference type="NCBI Taxonomy" id="409849"/>
    <lineage>
        <taxon>Eukaryota</taxon>
        <taxon>Metazoa</taxon>
        <taxon>Chordata</taxon>
        <taxon>Craniata</taxon>
        <taxon>Vertebrata</taxon>
        <taxon>Euteleostomi</taxon>
        <taxon>Actinopterygii</taxon>
        <taxon>Neopterygii</taxon>
        <taxon>Teleostei</taxon>
        <taxon>Neoteleostei</taxon>
        <taxon>Acanthomorphata</taxon>
        <taxon>Gobiaria</taxon>
        <taxon>Gobiiformes</taxon>
        <taxon>Gobioidei</taxon>
        <taxon>Gobiidae</taxon>
        <taxon>Oxudercinae</taxon>
        <taxon>Periophthalmus</taxon>
    </lineage>
</organism>
<feature type="domain" description="SH3" evidence="6">
    <location>
        <begin position="379"/>
        <end position="440"/>
    </location>
</feature>
<feature type="region of interest" description="Disordered" evidence="5">
    <location>
        <begin position="1"/>
        <end position="62"/>
    </location>
</feature>
<evidence type="ECO:0000313" key="7">
    <source>
        <dbReference type="Ensembl" id="ENSPMGP00000029750.1"/>
    </source>
</evidence>
<dbReference type="Ensembl" id="ENSPMGT00000031671.1">
    <property type="protein sequence ID" value="ENSPMGP00000029750.1"/>
    <property type="gene ID" value="ENSPMGG00000023940.1"/>
</dbReference>
<dbReference type="SMART" id="SM00326">
    <property type="entry name" value="SH3"/>
    <property type="match status" value="1"/>
</dbReference>
<dbReference type="Gene3D" id="2.30.30.40">
    <property type="entry name" value="SH3 Domains"/>
    <property type="match status" value="2"/>
</dbReference>
<reference evidence="7" key="2">
    <citation type="submission" date="2025-09" db="UniProtKB">
        <authorList>
            <consortium name="Ensembl"/>
        </authorList>
    </citation>
    <scope>IDENTIFICATION</scope>
</reference>
<dbReference type="STRING" id="409849.ENSPMGP00000029750"/>
<dbReference type="PANTHER" id="PTHR16830:SF19">
    <property type="entry name" value="FYN-BINDING PROTEIN-LIKE-RELATED"/>
    <property type="match status" value="1"/>
</dbReference>
<evidence type="ECO:0000256" key="5">
    <source>
        <dbReference type="SAM" id="MobiDB-lite"/>
    </source>
</evidence>
<feature type="compositionally biased region" description="Polar residues" evidence="5">
    <location>
        <begin position="78"/>
        <end position="89"/>
    </location>
</feature>
<feature type="region of interest" description="Disordered" evidence="5">
    <location>
        <begin position="78"/>
        <end position="161"/>
    </location>
</feature>
<evidence type="ECO:0000256" key="1">
    <source>
        <dbReference type="ARBA" id="ARBA00022443"/>
    </source>
</evidence>
<accession>A0A3B4BMN8</accession>
<reference evidence="7" key="1">
    <citation type="submission" date="2025-08" db="UniProtKB">
        <authorList>
            <consortium name="Ensembl"/>
        </authorList>
    </citation>
    <scope>IDENTIFICATION</scope>
</reference>
<feature type="compositionally biased region" description="Pro residues" evidence="5">
    <location>
        <begin position="147"/>
        <end position="156"/>
    </location>
</feature>
<dbReference type="PANTHER" id="PTHR16830">
    <property type="entry name" value="SH2 CONTAINING ADAPTOR PRAM-1 RELATED"/>
    <property type="match status" value="1"/>
</dbReference>
<dbReference type="GO" id="GO:0007229">
    <property type="term" value="P:integrin-mediated signaling pathway"/>
    <property type="evidence" value="ECO:0007669"/>
    <property type="project" value="InterPro"/>
</dbReference>
<dbReference type="SUPFAM" id="SSF50044">
    <property type="entry name" value="SH3-domain"/>
    <property type="match status" value="2"/>
</dbReference>
<dbReference type="GO" id="GO:0072659">
    <property type="term" value="P:protein localization to plasma membrane"/>
    <property type="evidence" value="ECO:0007669"/>
    <property type="project" value="TreeGrafter"/>
</dbReference>
<proteinExistence type="predicted"/>
<dbReference type="GO" id="GO:0050852">
    <property type="term" value="P:T cell receptor signaling pathway"/>
    <property type="evidence" value="ECO:0007669"/>
    <property type="project" value="TreeGrafter"/>
</dbReference>
<keyword evidence="1 3" id="KW-0728">SH3 domain</keyword>
<dbReference type="InterPro" id="IPR036028">
    <property type="entry name" value="SH3-like_dom_sf"/>
</dbReference>
<evidence type="ECO:0000256" key="4">
    <source>
        <dbReference type="SAM" id="Coils"/>
    </source>
</evidence>
<dbReference type="InterPro" id="IPR001452">
    <property type="entry name" value="SH3_domain"/>
</dbReference>
<evidence type="ECO:0000256" key="2">
    <source>
        <dbReference type="ARBA" id="ARBA00022553"/>
    </source>
</evidence>
<keyword evidence="8" id="KW-1185">Reference proteome</keyword>
<name>A0A3B4BMN8_9GOBI</name>
<dbReference type="PROSITE" id="PS50002">
    <property type="entry name" value="SH3"/>
    <property type="match status" value="1"/>
</dbReference>
<dbReference type="AlphaFoldDB" id="A0A3B4BMN8"/>
<keyword evidence="4" id="KW-0175">Coiled coil</keyword>
<evidence type="ECO:0000259" key="6">
    <source>
        <dbReference type="PROSITE" id="PS50002"/>
    </source>
</evidence>